<protein>
    <recommendedName>
        <fullName evidence="5">DUF1446-domain-containing protein</fullName>
    </recommendedName>
</protein>
<dbReference type="AlphaFoldDB" id="A0A507B189"/>
<dbReference type="InterPro" id="IPR056362">
    <property type="entry name" value="AtuA-like_ferredoxin_dom"/>
</dbReference>
<dbReference type="PANTHER" id="PTHR47585:SF1">
    <property type="entry name" value="DUF1446 DOMAIN-CONTAINING PROTEIN"/>
    <property type="match status" value="1"/>
</dbReference>
<evidence type="ECO:0000259" key="1">
    <source>
        <dbReference type="Pfam" id="PF07287"/>
    </source>
</evidence>
<evidence type="ECO:0000313" key="3">
    <source>
        <dbReference type="EMBL" id="TPX16855.1"/>
    </source>
</evidence>
<dbReference type="GeneID" id="41970864"/>
<feature type="domain" description="AtuA-like ferredoxin-fold" evidence="2">
    <location>
        <begin position="491"/>
        <end position="589"/>
    </location>
</feature>
<comment type="caution">
    <text evidence="3">The sequence shown here is derived from an EMBL/GenBank/DDBJ whole genome shotgun (WGS) entry which is preliminary data.</text>
</comment>
<name>A0A507B189_9PEZI</name>
<dbReference type="PANTHER" id="PTHR47585">
    <property type="match status" value="1"/>
</dbReference>
<reference evidence="3 4" key="1">
    <citation type="submission" date="2019-06" db="EMBL/GenBank/DDBJ databases">
        <title>Draft genome sequence of the filamentous fungus Phialemoniopsis curvata isolated from diesel fuel.</title>
        <authorList>
            <person name="Varaljay V.A."/>
            <person name="Lyon W.J."/>
            <person name="Crouch A.L."/>
            <person name="Drake C.E."/>
            <person name="Hollomon J.M."/>
            <person name="Nadeau L.J."/>
            <person name="Nunn H.S."/>
            <person name="Stevenson B.S."/>
            <person name="Bojanowski C.L."/>
            <person name="Crookes-Goodson W.J."/>
        </authorList>
    </citation>
    <scope>NUCLEOTIDE SEQUENCE [LARGE SCALE GENOMIC DNA]</scope>
    <source>
        <strain evidence="3 4">D216</strain>
    </source>
</reference>
<evidence type="ECO:0000259" key="2">
    <source>
        <dbReference type="Pfam" id="PF23544"/>
    </source>
</evidence>
<gene>
    <name evidence="3" type="ORF">E0L32_003417</name>
</gene>
<evidence type="ECO:0000313" key="4">
    <source>
        <dbReference type="Proteomes" id="UP000319257"/>
    </source>
</evidence>
<dbReference type="OrthoDB" id="10265871at2759"/>
<keyword evidence="4" id="KW-1185">Reference proteome</keyword>
<dbReference type="RefSeq" id="XP_030998566.1">
    <property type="nucleotide sequence ID" value="XM_031137715.1"/>
</dbReference>
<organism evidence="3 4">
    <name type="scientific">Thyridium curvatum</name>
    <dbReference type="NCBI Taxonomy" id="1093900"/>
    <lineage>
        <taxon>Eukaryota</taxon>
        <taxon>Fungi</taxon>
        <taxon>Dikarya</taxon>
        <taxon>Ascomycota</taxon>
        <taxon>Pezizomycotina</taxon>
        <taxon>Sordariomycetes</taxon>
        <taxon>Sordariomycetidae</taxon>
        <taxon>Thyridiales</taxon>
        <taxon>Thyridiaceae</taxon>
        <taxon>Thyridium</taxon>
    </lineage>
</organism>
<proteinExistence type="predicted"/>
<evidence type="ECO:0008006" key="5">
    <source>
        <dbReference type="Google" id="ProtNLM"/>
    </source>
</evidence>
<dbReference type="Pfam" id="PF23544">
    <property type="entry name" value="AtuA_ferredoxin"/>
    <property type="match status" value="1"/>
</dbReference>
<feature type="domain" description="Acyclic terpene utilisation N-terminal" evidence="1">
    <location>
        <begin position="6"/>
        <end position="448"/>
    </location>
</feature>
<dbReference type="Proteomes" id="UP000319257">
    <property type="component" value="Unassembled WGS sequence"/>
</dbReference>
<dbReference type="InParanoid" id="A0A507B189"/>
<dbReference type="EMBL" id="SKBQ01000015">
    <property type="protein sequence ID" value="TPX16855.1"/>
    <property type="molecule type" value="Genomic_DNA"/>
</dbReference>
<accession>A0A507B189</accession>
<sequence length="617" mass="67945">MARRPIRIGNCSGAINDGLDQLYAHAKSGQVDAITADYLAEFNLAWRAIDLQTKPEAGYEGNFLEQLAYHNGDAARLLAKNKIKVVHDGGALNPKGLAVAADKYFKSLGIKDVRVAWVDGDNVTEQVRKEQFGPLRHLDYENEFLTEAHVKTMLTANAYTGQAGVVRALKEGADIVICGRCCDASPVMGLASWWHGWGPEDYDQLAGGLMAGHLIECGPYVTGGNYCGAPEIKNVLRPGFPIAEISADGTVIVTKTEGTNGAVTIDTCKGQLVYEIQGDRYLNPDVIAHIENMKLEEVGKDRVKLTGVTGSAPPPTTKLAVCLLGGWQAEICTFCAGLDTDFKFEQMREGVLSRLKLEQFSHVSVERYGTSPANPKNQADCTVMIRIFAQAPQKEHLTQLKQAVFYNGMTGYAGLTVAMDWRTLEPKMYVKYFPALVPQTRVPLTVHMLDTGIQFLVEPRPAQLCAPAAPKQRSFEPRALAQSGRTVRRALGDLAFARSGDKGGNANVGFWVREASAWPWLQSYLTSRKLTELLGEDWRDKYEIVRCEFPELWAVHFVIKGILQEGVSSSSLIDGFGKSFGEYLRARHVDMPAELLESEQKRRKENMAKAGRSAARL</sequence>
<dbReference type="Pfam" id="PF07287">
    <property type="entry name" value="AtuA"/>
    <property type="match status" value="1"/>
</dbReference>
<dbReference type="InterPro" id="IPR010839">
    <property type="entry name" value="AtuA_N"/>
</dbReference>